<feature type="transmembrane region" description="Helical" evidence="2">
    <location>
        <begin position="441"/>
        <end position="463"/>
    </location>
</feature>
<keyword evidence="2" id="KW-1133">Transmembrane helix</keyword>
<feature type="compositionally biased region" description="Polar residues" evidence="1">
    <location>
        <begin position="762"/>
        <end position="776"/>
    </location>
</feature>
<organism evidence="3 4">
    <name type="scientific">Seohaeicola saemankumensis</name>
    <dbReference type="NCBI Taxonomy" id="481181"/>
    <lineage>
        <taxon>Bacteria</taxon>
        <taxon>Pseudomonadati</taxon>
        <taxon>Pseudomonadota</taxon>
        <taxon>Alphaproteobacteria</taxon>
        <taxon>Rhodobacterales</taxon>
        <taxon>Roseobacteraceae</taxon>
        <taxon>Seohaeicola</taxon>
    </lineage>
</organism>
<protein>
    <recommendedName>
        <fullName evidence="5">Type IV pilus biogenesis protein PilP</fullName>
    </recommendedName>
</protein>
<name>A0ABW3T8T6_9RHOB</name>
<dbReference type="Proteomes" id="UP001597151">
    <property type="component" value="Unassembled WGS sequence"/>
</dbReference>
<reference evidence="4" key="1">
    <citation type="journal article" date="2019" name="Int. J. Syst. Evol. Microbiol.">
        <title>The Global Catalogue of Microorganisms (GCM) 10K type strain sequencing project: providing services to taxonomists for standard genome sequencing and annotation.</title>
        <authorList>
            <consortium name="The Broad Institute Genomics Platform"/>
            <consortium name="The Broad Institute Genome Sequencing Center for Infectious Disease"/>
            <person name="Wu L."/>
            <person name="Ma J."/>
        </authorList>
    </citation>
    <scope>NUCLEOTIDE SEQUENCE [LARGE SCALE GENOMIC DNA]</scope>
    <source>
        <strain evidence="4">CCUG 55328</strain>
    </source>
</reference>
<gene>
    <name evidence="3" type="ORF">ACFQ3C_02165</name>
</gene>
<sequence>MKPNFALVLSFDGIGLLHRAAGGWHMVGEVALDTADLAAELAVLRRTAVQLDNEGLRSKLVIPNEQIRYLTLPAPARGTDMAAHVAASLDGTTPYDVSDLRFDWVSVGDQLHIAAVALETLDEASGFAAEHGFAPVSYVALPPADTFPGEPFFGQTAQAAALIAPGDRLLRDTNAIRILGPADLPTAPELPAQEPDEEPDELPDEAQAETPDEAPHEEPGEALADTPEETLAETPGAQELPTAAITADAAIPGDDPLPPQDADEKAEPSAEAEPSATVTATTQQDTPPDDAPSRPVFSTRRERDDPPLTARKPIVAELPPLPASGDLADSPDIASSDAAPQGAHPDPVGPDPTLTPAPFISPPAPAPEETRDDPAGLTGALLARLAGTAQPSADDQPAPKSRKKAARTKVKPTQSERQRLTIFGARAPESDASAIRAKPRLLGLVMTGVLLLFMAAVGAWSAMFGENGLGGLFGQSQPQIASQDQTPEATADTSLPTDPVAQGTRQDTADALPGTETAAVPDDAASPTPLPTGDLPSDLAQLPQPSPQEAAQAALSSYAATGIWQIAPAQPEAPVSHSLDTLYLASIDSSLQNLDAVALPDISRALSDVRPEAQSNPAAPGTQFDLDDRGLVIATPEGAETPEGVIVYAGRPALTPPGMPTRFAQTPQADAQPEPDLAAVRPRLRPDTLIESNERATLGGLSRSELAGVRPRARPETLAAVALALRAADDAEADADEADAQDTGTDQAIATSLKPLARPRDLTTNTDSAGSSRQQVASAAALAPQRNAAPQIPSSASVAQQATVRGAINLRQVNLIGVYGQPSNRRALVRLSNGRYQKVQVGDRLDGGQVRAIGENELSYVKNNRAIVLTMPNG</sequence>
<keyword evidence="2" id="KW-0812">Transmembrane</keyword>
<evidence type="ECO:0008006" key="5">
    <source>
        <dbReference type="Google" id="ProtNLM"/>
    </source>
</evidence>
<feature type="region of interest" description="Disordered" evidence="1">
    <location>
        <begin position="181"/>
        <end position="416"/>
    </location>
</feature>
<feature type="compositionally biased region" description="Low complexity" evidence="1">
    <location>
        <begin position="326"/>
        <end position="339"/>
    </location>
</feature>
<feature type="compositionally biased region" description="Low complexity" evidence="1">
    <location>
        <begin position="269"/>
        <end position="286"/>
    </location>
</feature>
<feature type="compositionally biased region" description="Low complexity" evidence="1">
    <location>
        <begin position="241"/>
        <end position="254"/>
    </location>
</feature>
<evidence type="ECO:0000256" key="1">
    <source>
        <dbReference type="SAM" id="MobiDB-lite"/>
    </source>
</evidence>
<accession>A0ABW3T8T6</accession>
<feature type="region of interest" description="Disordered" evidence="1">
    <location>
        <begin position="752"/>
        <end position="788"/>
    </location>
</feature>
<dbReference type="EMBL" id="JBHTKR010000001">
    <property type="protein sequence ID" value="MFD1193473.1"/>
    <property type="molecule type" value="Genomic_DNA"/>
</dbReference>
<evidence type="ECO:0000313" key="4">
    <source>
        <dbReference type="Proteomes" id="UP001597151"/>
    </source>
</evidence>
<dbReference type="RefSeq" id="WP_380788783.1">
    <property type="nucleotide sequence ID" value="NZ_JBHTKR010000001.1"/>
</dbReference>
<evidence type="ECO:0000313" key="3">
    <source>
        <dbReference type="EMBL" id="MFD1193473.1"/>
    </source>
</evidence>
<feature type="compositionally biased region" description="Pro residues" evidence="1">
    <location>
        <begin position="347"/>
        <end position="366"/>
    </location>
</feature>
<proteinExistence type="predicted"/>
<evidence type="ECO:0000256" key="2">
    <source>
        <dbReference type="SAM" id="Phobius"/>
    </source>
</evidence>
<feature type="compositionally biased region" description="Acidic residues" evidence="1">
    <location>
        <begin position="194"/>
        <end position="212"/>
    </location>
</feature>
<feature type="compositionally biased region" description="Polar residues" evidence="1">
    <location>
        <begin position="475"/>
        <end position="496"/>
    </location>
</feature>
<feature type="compositionally biased region" description="Low complexity" evidence="1">
    <location>
        <begin position="539"/>
        <end position="548"/>
    </location>
</feature>
<comment type="caution">
    <text evidence="3">The sequence shown here is derived from an EMBL/GenBank/DDBJ whole genome shotgun (WGS) entry which is preliminary data.</text>
</comment>
<feature type="compositionally biased region" description="Low complexity" evidence="1">
    <location>
        <begin position="375"/>
        <end position="389"/>
    </location>
</feature>
<feature type="compositionally biased region" description="Basic residues" evidence="1">
    <location>
        <begin position="400"/>
        <end position="410"/>
    </location>
</feature>
<feature type="compositionally biased region" description="Low complexity" evidence="1">
    <location>
        <begin position="777"/>
        <end position="788"/>
    </location>
</feature>
<keyword evidence="4" id="KW-1185">Reference proteome</keyword>
<feature type="region of interest" description="Disordered" evidence="1">
    <location>
        <begin position="475"/>
        <end position="548"/>
    </location>
</feature>
<keyword evidence="2" id="KW-0472">Membrane</keyword>